<evidence type="ECO:0000256" key="3">
    <source>
        <dbReference type="ARBA" id="ARBA00016337"/>
    </source>
</evidence>
<evidence type="ECO:0000256" key="5">
    <source>
        <dbReference type="ARBA" id="ARBA00022679"/>
    </source>
</evidence>
<comment type="cofactor">
    <cofactor evidence="1 10">
        <name>Mg(2+)</name>
        <dbReference type="ChEBI" id="CHEBI:18420"/>
    </cofactor>
</comment>
<dbReference type="GO" id="GO:0005886">
    <property type="term" value="C:plasma membrane"/>
    <property type="evidence" value="ECO:0007669"/>
    <property type="project" value="UniProtKB-SubCell"/>
</dbReference>
<dbReference type="SUPFAM" id="SSF143631">
    <property type="entry name" value="ApbE-like"/>
    <property type="match status" value="1"/>
</dbReference>
<evidence type="ECO:0000256" key="6">
    <source>
        <dbReference type="ARBA" id="ARBA00022723"/>
    </source>
</evidence>
<dbReference type="AlphaFoldDB" id="A0A9D1Z877"/>
<keyword evidence="4 10" id="KW-0285">Flavoprotein</keyword>
<keyword evidence="8 10" id="KW-0460">Magnesium</keyword>
<dbReference type="Gene3D" id="3.10.520.10">
    <property type="entry name" value="ApbE-like domains"/>
    <property type="match status" value="1"/>
</dbReference>
<evidence type="ECO:0000256" key="4">
    <source>
        <dbReference type="ARBA" id="ARBA00022630"/>
    </source>
</evidence>
<reference evidence="11" key="2">
    <citation type="submission" date="2021-04" db="EMBL/GenBank/DDBJ databases">
        <authorList>
            <person name="Gilroy R."/>
        </authorList>
    </citation>
    <scope>NUCLEOTIDE SEQUENCE</scope>
    <source>
        <strain evidence="11">CHK199-9574</strain>
    </source>
</reference>
<proteinExistence type="inferred from homology"/>
<dbReference type="EC" id="2.7.1.180" evidence="2 10"/>
<keyword evidence="10" id="KW-0472">Membrane</keyword>
<dbReference type="Proteomes" id="UP000824135">
    <property type="component" value="Unassembled WGS sequence"/>
</dbReference>
<evidence type="ECO:0000313" key="11">
    <source>
        <dbReference type="EMBL" id="HIY78033.1"/>
    </source>
</evidence>
<dbReference type="Pfam" id="PF02424">
    <property type="entry name" value="ApbE"/>
    <property type="match status" value="1"/>
</dbReference>
<keyword evidence="10" id="KW-1003">Cell membrane</keyword>
<comment type="caution">
    <text evidence="11">The sequence shown here is derived from an EMBL/GenBank/DDBJ whole genome shotgun (WGS) entry which is preliminary data.</text>
</comment>
<keyword evidence="10" id="KW-0732">Signal</keyword>
<keyword evidence="5 10" id="KW-0808">Transferase</keyword>
<reference evidence="11" key="1">
    <citation type="journal article" date="2021" name="PeerJ">
        <title>Extensive microbial diversity within the chicken gut microbiome revealed by metagenomics and culture.</title>
        <authorList>
            <person name="Gilroy R."/>
            <person name="Ravi A."/>
            <person name="Getino M."/>
            <person name="Pursley I."/>
            <person name="Horton D.L."/>
            <person name="Alikhan N.F."/>
            <person name="Baker D."/>
            <person name="Gharbi K."/>
            <person name="Hall N."/>
            <person name="Watson M."/>
            <person name="Adriaenssens E.M."/>
            <person name="Foster-Nyarko E."/>
            <person name="Jarju S."/>
            <person name="Secka A."/>
            <person name="Antonio M."/>
            <person name="Oren A."/>
            <person name="Chaudhuri R.R."/>
            <person name="La Ragione R."/>
            <person name="Hildebrand F."/>
            <person name="Pallen M.J."/>
        </authorList>
    </citation>
    <scope>NUCLEOTIDE SEQUENCE</scope>
    <source>
        <strain evidence="11">CHK199-9574</strain>
    </source>
</reference>
<gene>
    <name evidence="11" type="ORF">H9728_03220</name>
</gene>
<feature type="signal peptide" evidence="10">
    <location>
        <begin position="1"/>
        <end position="23"/>
    </location>
</feature>
<keyword evidence="10" id="KW-0997">Cell inner membrane</keyword>
<name>A0A9D1Z877_9FIRM</name>
<accession>A0A9D1Z877</accession>
<evidence type="ECO:0000256" key="10">
    <source>
        <dbReference type="RuleBase" id="RU363002"/>
    </source>
</evidence>
<keyword evidence="10" id="KW-0449">Lipoprotein</keyword>
<evidence type="ECO:0000256" key="2">
    <source>
        <dbReference type="ARBA" id="ARBA00011955"/>
    </source>
</evidence>
<dbReference type="GO" id="GO:0046872">
    <property type="term" value="F:metal ion binding"/>
    <property type="evidence" value="ECO:0007669"/>
    <property type="project" value="UniProtKB-UniRule"/>
</dbReference>
<comment type="similarity">
    <text evidence="10">Belongs to the ApbE family.</text>
</comment>
<dbReference type="InterPro" id="IPR003374">
    <property type="entry name" value="ApbE-like_sf"/>
</dbReference>
<evidence type="ECO:0000313" key="12">
    <source>
        <dbReference type="Proteomes" id="UP000824135"/>
    </source>
</evidence>
<dbReference type="PANTHER" id="PTHR30040:SF2">
    <property type="entry name" value="FAD:PROTEIN FMN TRANSFERASE"/>
    <property type="match status" value="1"/>
</dbReference>
<organism evidence="11 12">
    <name type="scientific">Candidatus Borkfalkia excrementavium</name>
    <dbReference type="NCBI Taxonomy" id="2838505"/>
    <lineage>
        <taxon>Bacteria</taxon>
        <taxon>Bacillati</taxon>
        <taxon>Bacillota</taxon>
        <taxon>Clostridia</taxon>
        <taxon>Christensenellales</taxon>
        <taxon>Christensenellaceae</taxon>
        <taxon>Candidatus Borkfalkia</taxon>
    </lineage>
</organism>
<comment type="function">
    <text evidence="10">Flavin transferase that catalyzes the transfer of the FMN moiety of FAD and its covalent binding to the hydroxyl group of a threonine residue in a target flavoprotein.</text>
</comment>
<dbReference type="PROSITE" id="PS51257">
    <property type="entry name" value="PROKAR_LIPOPROTEIN"/>
    <property type="match status" value="1"/>
</dbReference>
<evidence type="ECO:0000256" key="8">
    <source>
        <dbReference type="ARBA" id="ARBA00022842"/>
    </source>
</evidence>
<keyword evidence="7 10" id="KW-0274">FAD</keyword>
<keyword evidence="6 10" id="KW-0479">Metal-binding</keyword>
<evidence type="ECO:0000256" key="9">
    <source>
        <dbReference type="ARBA" id="ARBA00048540"/>
    </source>
</evidence>
<sequence>MKKLFAPAIALALVLFSLFGCSAARGGNSYFIQLSVNPSSFYIEGERISDAEYSDLMQDLSDLLEKLEDKFSVGIESSDVSRVNAAKAGEQIAVSDDTFTLLSLCGRYYELSDGKFSPALFPLSELWGFSPDRAGHYNDARPEPSQEKILSALSVSDWNAYTFGGGNTVTKSDSGAKLDLGGIAKGYMADAVASFISDRYAGKRVDAIVSIMSNMVLLGQAHAAGGMREYNIGIENPRAALAEELADGTPLINDPALYMVGLSDVSVTTSADNYRFYIKNGKIYSHIIDGTTGKPAENGIISVTVVVPQEVPHSGAFADALSTAGFCMPLRQAVSFFEGLSETYGVGAVIITADHKYYALGGLNVMSAKEFVLYSNEHYGTSENAEMYADVFERGDLSALPDEVQNCDRETEYIEYMSSLLG</sequence>
<protein>
    <recommendedName>
        <fullName evidence="3 10">FAD:protein FMN transferase</fullName>
        <ecNumber evidence="2 10">2.7.1.180</ecNumber>
    </recommendedName>
</protein>
<evidence type="ECO:0000256" key="1">
    <source>
        <dbReference type="ARBA" id="ARBA00001946"/>
    </source>
</evidence>
<feature type="chain" id="PRO_5039762970" description="FAD:protein FMN transferase" evidence="10">
    <location>
        <begin position="24"/>
        <end position="422"/>
    </location>
</feature>
<comment type="catalytic activity">
    <reaction evidence="9 10">
        <text>L-threonyl-[protein] + FAD = FMN-L-threonyl-[protein] + AMP + H(+)</text>
        <dbReference type="Rhea" id="RHEA:36847"/>
        <dbReference type="Rhea" id="RHEA-COMP:11060"/>
        <dbReference type="Rhea" id="RHEA-COMP:11061"/>
        <dbReference type="ChEBI" id="CHEBI:15378"/>
        <dbReference type="ChEBI" id="CHEBI:30013"/>
        <dbReference type="ChEBI" id="CHEBI:57692"/>
        <dbReference type="ChEBI" id="CHEBI:74257"/>
        <dbReference type="ChEBI" id="CHEBI:456215"/>
        <dbReference type="EC" id="2.7.1.180"/>
    </reaction>
</comment>
<dbReference type="InterPro" id="IPR024932">
    <property type="entry name" value="ApbE"/>
</dbReference>
<dbReference type="PANTHER" id="PTHR30040">
    <property type="entry name" value="THIAMINE BIOSYNTHESIS LIPOPROTEIN APBE"/>
    <property type="match status" value="1"/>
</dbReference>
<comment type="subcellular location">
    <subcellularLocation>
        <location evidence="10">Cell inner membrane</location>
        <topology evidence="10">Lipid-anchor</topology>
        <orientation evidence="10">Periplasmic side</orientation>
    </subcellularLocation>
</comment>
<evidence type="ECO:0000256" key="7">
    <source>
        <dbReference type="ARBA" id="ARBA00022827"/>
    </source>
</evidence>
<dbReference type="GO" id="GO:0016740">
    <property type="term" value="F:transferase activity"/>
    <property type="evidence" value="ECO:0007669"/>
    <property type="project" value="UniProtKB-UniRule"/>
</dbReference>
<dbReference type="EMBL" id="DXCO01000026">
    <property type="protein sequence ID" value="HIY78033.1"/>
    <property type="molecule type" value="Genomic_DNA"/>
</dbReference>